<evidence type="ECO:0000256" key="7">
    <source>
        <dbReference type="SAM" id="Phobius"/>
    </source>
</evidence>
<evidence type="ECO:0000256" key="2">
    <source>
        <dbReference type="ARBA" id="ARBA00022443"/>
    </source>
</evidence>
<evidence type="ECO:0000256" key="4">
    <source>
        <dbReference type="ARBA" id="ARBA00022824"/>
    </source>
</evidence>
<dbReference type="GO" id="GO:0005789">
    <property type="term" value="C:endoplasmic reticulum membrane"/>
    <property type="evidence" value="ECO:0007669"/>
    <property type="project" value="UniProtKB-SubCell"/>
</dbReference>
<feature type="domain" description="SH3" evidence="8">
    <location>
        <begin position="51"/>
        <end position="80"/>
    </location>
</feature>
<sequence length="139" mass="16171">SPITNMAVNVSYVYIFILCIHNFISKAAVEGRFSDFKSCADEECSMLLCRGKAFSDFTGPDCRFLPFKKGETIYVYYKLSSQRTNIWAGSWDYYLFLSRTMTQHTSRLFWAFCVFFFFLSDGVLHQMTWPPQSPDLNPI</sequence>
<dbReference type="SUPFAM" id="SSF50044">
    <property type="entry name" value="SH3-domain"/>
    <property type="match status" value="1"/>
</dbReference>
<dbReference type="GeneTree" id="ENSGT00940000169554"/>
<evidence type="ECO:0000256" key="1">
    <source>
        <dbReference type="ARBA" id="ARBA00004389"/>
    </source>
</evidence>
<feature type="transmembrane region" description="Helical" evidence="7">
    <location>
        <begin position="108"/>
        <end position="129"/>
    </location>
</feature>
<evidence type="ECO:0000259" key="8">
    <source>
        <dbReference type="Pfam" id="PF07653"/>
    </source>
</evidence>
<dbReference type="GO" id="GO:0070971">
    <property type="term" value="C:endoplasmic reticulum exit site"/>
    <property type="evidence" value="ECO:0007669"/>
    <property type="project" value="TreeGrafter"/>
</dbReference>
<evidence type="ECO:0000256" key="5">
    <source>
        <dbReference type="ARBA" id="ARBA00023054"/>
    </source>
</evidence>
<dbReference type="Ensembl" id="ENSOMYT00000138829.1">
    <property type="protein sequence ID" value="ENSOMYP00000138417.1"/>
    <property type="gene ID" value="ENSOMYG00000060207.1"/>
</dbReference>
<dbReference type="GO" id="GO:0035459">
    <property type="term" value="P:vesicle cargo loading"/>
    <property type="evidence" value="ECO:0007669"/>
    <property type="project" value="TreeGrafter"/>
</dbReference>
<keyword evidence="2" id="KW-0728">SH3 domain</keyword>
<protein>
    <recommendedName>
        <fullName evidence="8">SH3 domain-containing protein</fullName>
    </recommendedName>
</protein>
<accession>A0A8K9XWA9</accession>
<keyword evidence="5" id="KW-0175">Coiled coil</keyword>
<dbReference type="PANTHER" id="PTHR23158">
    <property type="entry name" value="MELANOMA INHIBITORY ACTIVITY-RELATED"/>
    <property type="match status" value="1"/>
</dbReference>
<keyword evidence="10" id="KW-1185">Reference proteome</keyword>
<dbReference type="Pfam" id="PF07653">
    <property type="entry name" value="SH3_2"/>
    <property type="match status" value="1"/>
</dbReference>
<dbReference type="InterPro" id="IPR036028">
    <property type="entry name" value="SH3-like_dom_sf"/>
</dbReference>
<dbReference type="AlphaFoldDB" id="A0A8K9XWA9"/>
<evidence type="ECO:0000256" key="3">
    <source>
        <dbReference type="ARBA" id="ARBA00022729"/>
    </source>
</evidence>
<keyword evidence="7" id="KW-0812">Transmembrane</keyword>
<keyword evidence="3" id="KW-0732">Signal</keyword>
<dbReference type="GO" id="GO:0006888">
    <property type="term" value="P:endoplasmic reticulum to Golgi vesicle-mediated transport"/>
    <property type="evidence" value="ECO:0007669"/>
    <property type="project" value="TreeGrafter"/>
</dbReference>
<evidence type="ECO:0000256" key="6">
    <source>
        <dbReference type="ARBA" id="ARBA00023180"/>
    </source>
</evidence>
<dbReference type="InterPro" id="IPR051500">
    <property type="entry name" value="cTAGE_MIA/OTOR"/>
</dbReference>
<dbReference type="GO" id="GO:0009306">
    <property type="term" value="P:protein secretion"/>
    <property type="evidence" value="ECO:0007669"/>
    <property type="project" value="TreeGrafter"/>
</dbReference>
<feature type="transmembrane region" description="Helical" evidence="7">
    <location>
        <begin position="6"/>
        <end position="24"/>
    </location>
</feature>
<dbReference type="Gene3D" id="2.30.30.40">
    <property type="entry name" value="SH3 Domains"/>
    <property type="match status" value="1"/>
</dbReference>
<keyword evidence="7" id="KW-1133">Transmembrane helix</keyword>
<keyword evidence="6" id="KW-0325">Glycoprotein</keyword>
<reference evidence="9" key="1">
    <citation type="submission" date="2025-08" db="UniProtKB">
        <authorList>
            <consortium name="Ensembl"/>
        </authorList>
    </citation>
    <scope>IDENTIFICATION</scope>
</reference>
<dbReference type="PANTHER" id="PTHR23158:SF54">
    <property type="entry name" value="TRANSPORT AND GOLGI ORGANIZATION PROTEIN 1 HOMOLOG"/>
    <property type="match status" value="1"/>
</dbReference>
<name>A0A8K9XWA9_ONCMY</name>
<evidence type="ECO:0000313" key="9">
    <source>
        <dbReference type="Ensembl" id="ENSOMYP00000138417.1"/>
    </source>
</evidence>
<organism evidence="9 10">
    <name type="scientific">Oncorhynchus mykiss</name>
    <name type="common">Rainbow trout</name>
    <name type="synonym">Salmo gairdneri</name>
    <dbReference type="NCBI Taxonomy" id="8022"/>
    <lineage>
        <taxon>Eukaryota</taxon>
        <taxon>Metazoa</taxon>
        <taxon>Chordata</taxon>
        <taxon>Craniata</taxon>
        <taxon>Vertebrata</taxon>
        <taxon>Euteleostomi</taxon>
        <taxon>Actinopterygii</taxon>
        <taxon>Neopterygii</taxon>
        <taxon>Teleostei</taxon>
        <taxon>Protacanthopterygii</taxon>
        <taxon>Salmoniformes</taxon>
        <taxon>Salmonidae</taxon>
        <taxon>Salmoninae</taxon>
        <taxon>Oncorhynchus</taxon>
    </lineage>
</organism>
<dbReference type="Proteomes" id="UP000694395">
    <property type="component" value="Unassembled WGS sequence"/>
</dbReference>
<evidence type="ECO:0000313" key="10">
    <source>
        <dbReference type="Proteomes" id="UP000694395"/>
    </source>
</evidence>
<proteinExistence type="predicted"/>
<keyword evidence="7" id="KW-0472">Membrane</keyword>
<reference evidence="9" key="2">
    <citation type="submission" date="2025-09" db="UniProtKB">
        <authorList>
            <consortium name="Ensembl"/>
        </authorList>
    </citation>
    <scope>IDENTIFICATION</scope>
</reference>
<keyword evidence="4" id="KW-0256">Endoplasmic reticulum</keyword>
<dbReference type="InterPro" id="IPR001452">
    <property type="entry name" value="SH3_domain"/>
</dbReference>
<comment type="subcellular location">
    <subcellularLocation>
        <location evidence="1">Endoplasmic reticulum membrane</location>
        <topology evidence="1">Single-pass membrane protein</topology>
    </subcellularLocation>
</comment>